<feature type="region of interest" description="Disordered" evidence="1">
    <location>
        <begin position="380"/>
        <end position="412"/>
    </location>
</feature>
<evidence type="ECO:0000313" key="3">
    <source>
        <dbReference type="Proteomes" id="UP000007954"/>
    </source>
</evidence>
<sequence>MTISTRSEMPTIDGSAESVATTLTDTAFVRVICRSNGDAIAAAGLLARALRRESTPFQIRADQFGHANPTVTDQDDGCCIALGLSHPAADININPVERSVTRSVYAVTEALTTPTHASESGVDTTDDVSGEDVNITIPPTDTLLALAGIITTGVSLETKSASNNQEQTQAQSQTTDDSGFATSLLETLTTTDTVSVDQQPGVGIPISNVVDGLAHSTLMHASFSGDVDATQAMMAEIDLDVDIDAHSSEGDDQGEFTDAVSLINLSDEDQRTIASAVTIDVIKASTPTVGTAISLEQALHPQYLPDGPMTTIEGYADVLRAVSRERPGTAIAFAISHDASDAVLSAWREHARAVHHILQTAHTGRYDGVYLLRCRDHDEFQDSSTTSGPDEMSSTTESGKTETDSSVGDISTPGRLLTVAELASRYQTPESLVLAIGEEVVAVATQPTRDTQSTSTTVDAVVVAEALRTNIDIETTDIPAENNAVSQMDSTTTPAESDDVDDGANAGDTGDDEINQMQDGWVGDANQALVRVNSTVPPAEIIAVVRELTREES</sequence>
<proteinExistence type="predicted"/>
<dbReference type="KEGG" id="hwc:Hqrw_2607"/>
<accession>G0LL04</accession>
<feature type="region of interest" description="Disordered" evidence="1">
    <location>
        <begin position="478"/>
        <end position="517"/>
    </location>
</feature>
<name>G0LL04_HALWC</name>
<dbReference type="RefSeq" id="WP_014556063.1">
    <property type="nucleotide sequence ID" value="NC_017459.1"/>
</dbReference>
<feature type="compositionally biased region" description="Polar residues" evidence="1">
    <location>
        <begin position="483"/>
        <end position="495"/>
    </location>
</feature>
<dbReference type="GeneID" id="12447332"/>
<dbReference type="HOGENOM" id="CLU_036273_0_0_2"/>
<reference evidence="2 3" key="1">
    <citation type="journal article" date="2011" name="PLoS ONE">
        <title>Haloquadratum walsbyi: limited diversity in a global pond.</title>
        <authorList>
            <person name="Dyall-Smith M."/>
            <person name="Pfeiffer F."/>
            <person name="Klee K."/>
            <person name="Palm P."/>
            <person name="Gross K."/>
            <person name="Schuster S.C."/>
            <person name="Rampp M."/>
            <person name="Oesterhelt D."/>
        </authorList>
    </citation>
    <scope>NUCLEOTIDE SEQUENCE [LARGE SCALE GENOMIC DNA]</scope>
    <source>
        <strain evidence="3">DSM 16854 / JCM 12705 / C23</strain>
    </source>
</reference>
<evidence type="ECO:0000313" key="2">
    <source>
        <dbReference type="EMBL" id="CCC40444.1"/>
    </source>
</evidence>
<dbReference type="EMBL" id="FR746099">
    <property type="protein sequence ID" value="CCC40444.1"/>
    <property type="molecule type" value="Genomic_DNA"/>
</dbReference>
<dbReference type="Proteomes" id="UP000007954">
    <property type="component" value="Chromosome"/>
</dbReference>
<feature type="compositionally biased region" description="Polar residues" evidence="1">
    <location>
        <begin position="382"/>
        <end position="409"/>
    </location>
</feature>
<gene>
    <name evidence="2" type="primary">recJ2</name>
    <name evidence="2" type="ordered locus">Hqrw_2607</name>
</gene>
<evidence type="ECO:0000256" key="1">
    <source>
        <dbReference type="SAM" id="MobiDB-lite"/>
    </source>
</evidence>
<protein>
    <submittedName>
        <fullName evidence="2">Probable replication complex protein RecJ2</fullName>
    </submittedName>
</protein>
<dbReference type="AlphaFoldDB" id="G0LL04"/>
<organism evidence="2 3">
    <name type="scientific">Haloquadratum walsbyi (strain DSM 16854 / JCM 12705 / C23)</name>
    <dbReference type="NCBI Taxonomy" id="768065"/>
    <lineage>
        <taxon>Archaea</taxon>
        <taxon>Methanobacteriati</taxon>
        <taxon>Methanobacteriota</taxon>
        <taxon>Stenosarchaea group</taxon>
        <taxon>Halobacteria</taxon>
        <taxon>Halobacteriales</taxon>
        <taxon>Haloferacaceae</taxon>
        <taxon>Haloquadratum</taxon>
    </lineage>
</organism>
<dbReference type="OrthoDB" id="157374at2157"/>